<feature type="domain" description="Kazal-like" evidence="2">
    <location>
        <begin position="524"/>
        <end position="577"/>
    </location>
</feature>
<dbReference type="GO" id="GO:0005576">
    <property type="term" value="C:extracellular region"/>
    <property type="evidence" value="ECO:0007669"/>
    <property type="project" value="TreeGrafter"/>
</dbReference>
<dbReference type="FunFam" id="3.30.60.30:FF:000042">
    <property type="entry name" value="Serine protease inhibitor dipetalogastin"/>
    <property type="match status" value="1"/>
</dbReference>
<dbReference type="VEuPathDB" id="VectorBase:SCAU012534"/>
<dbReference type="InterPro" id="IPR036058">
    <property type="entry name" value="Kazal_dom_sf"/>
</dbReference>
<dbReference type="FunFam" id="3.30.60.30:FF:000054">
    <property type="entry name" value="Agrin"/>
    <property type="match status" value="1"/>
</dbReference>
<proteinExistence type="predicted"/>
<feature type="domain" description="Kazal-like" evidence="2">
    <location>
        <begin position="578"/>
        <end position="626"/>
    </location>
</feature>
<keyword evidence="1" id="KW-1015">Disulfide bond</keyword>
<dbReference type="GO" id="GO:0030154">
    <property type="term" value="P:cell differentiation"/>
    <property type="evidence" value="ECO:0007669"/>
    <property type="project" value="TreeGrafter"/>
</dbReference>
<dbReference type="Pfam" id="PF00050">
    <property type="entry name" value="Kazal_1"/>
    <property type="match status" value="1"/>
</dbReference>
<dbReference type="InterPro" id="IPR050653">
    <property type="entry name" value="Prot_Inhib_GrowthFact_Antg"/>
</dbReference>
<feature type="domain" description="Kazal-like" evidence="2">
    <location>
        <begin position="244"/>
        <end position="297"/>
    </location>
</feature>
<reference evidence="3" key="1">
    <citation type="submission" date="2020-05" db="UniProtKB">
        <authorList>
            <consortium name="EnsemblMetazoa"/>
        </authorList>
    </citation>
    <scope>IDENTIFICATION</scope>
    <source>
        <strain evidence="3">USDA</strain>
    </source>
</reference>
<accession>A0A1I8PZR6</accession>
<dbReference type="FunFam" id="3.30.60.30:FF:000044">
    <property type="entry name" value="Serine protease inhibitor dipetalogastin"/>
    <property type="match status" value="1"/>
</dbReference>
<keyword evidence="4" id="KW-1185">Reference proteome</keyword>
<name>A0A1I8PZR6_STOCA</name>
<dbReference type="FunFam" id="3.30.60.30:FF:000045">
    <property type="entry name" value="Serine protease inhibitor dipetalogastin"/>
    <property type="match status" value="1"/>
</dbReference>
<feature type="domain" description="Kazal-like" evidence="2">
    <location>
        <begin position="465"/>
        <end position="522"/>
    </location>
</feature>
<evidence type="ECO:0000259" key="2">
    <source>
        <dbReference type="PROSITE" id="PS51465"/>
    </source>
</evidence>
<dbReference type="CDD" id="cd00104">
    <property type="entry name" value="KAZAL_FS"/>
    <property type="match status" value="7"/>
</dbReference>
<dbReference type="FunFam" id="3.30.60.30:FF:000035">
    <property type="entry name" value="Serine protease inhibitor dipetalogastin"/>
    <property type="match status" value="1"/>
</dbReference>
<dbReference type="InterPro" id="IPR002350">
    <property type="entry name" value="Kazal_dom"/>
</dbReference>
<protein>
    <recommendedName>
        <fullName evidence="2">Kazal-like domain-containing protein</fullName>
    </recommendedName>
</protein>
<feature type="domain" description="Kazal-like" evidence="2">
    <location>
        <begin position="299"/>
        <end position="351"/>
    </location>
</feature>
<dbReference type="PANTHER" id="PTHR10913">
    <property type="entry name" value="FOLLISTATIN-RELATED"/>
    <property type="match status" value="1"/>
</dbReference>
<feature type="domain" description="Kazal-like" evidence="2">
    <location>
        <begin position="404"/>
        <end position="459"/>
    </location>
</feature>
<dbReference type="STRING" id="35570.A0A1I8PZR6"/>
<dbReference type="Gene3D" id="3.30.60.30">
    <property type="match status" value="9"/>
</dbReference>
<dbReference type="EnsemblMetazoa" id="SCAU012534-RA">
    <property type="protein sequence ID" value="SCAU012534-PA"/>
    <property type="gene ID" value="SCAU012534"/>
</dbReference>
<evidence type="ECO:0000313" key="4">
    <source>
        <dbReference type="Proteomes" id="UP000095300"/>
    </source>
</evidence>
<dbReference type="Proteomes" id="UP000095300">
    <property type="component" value="Unassembled WGS sequence"/>
</dbReference>
<dbReference type="AlphaFoldDB" id="A0A1I8PZR6"/>
<sequence length="689" mass="75232">MVQQTTTTTTSFPTMTMRTATATAATINDNGIGLVLPPPPPPSSSSPSTKRSVNITTAQTQRFWQWYCQCHQLQIHSLVLLYLCAVLALGQYSAHAAAVTDSPIKFIKLPAQAPIIRYSRIELQSEQQQQDKLTTPTTAAANVSLIAAEASVGSSITDSPLQPEIQNDDSSYGGLLESALSPLIPRQNRASVSSCPRSCPPSLTVGVDAVCGSDGLIYANLCDMKKKTCSRNSAIKDVSDGCERARGSDCKHRCPSEKDPVCGTDGRTYLNRCMLRVQACRVGMAAVKMAHVGPCSNTSAIRESCPVDCNQSPKDGPVCASDGNVYNSTCEMKLLTCGQGVVKTSRKHCQSTRMCRESCWRVARPTCGSDGRLYASPCKMRSSNCGKHIFEVPLSFCMPQERHGNQVENCPTECPKTDSNAYVCGSDGNIYSSLCELKMLNCGPQRKSIQKMSMDKCKSRLSRCKQLPPCKDFNNLYGSIFSSKKSDKLCGTDAKTYNNECELAHATCLRGVNLAHIGPCTDLRSPIKDCGERCTRQDIESGPICGSDGNTYASLCEFKRRTCHLRVVQVSLKNCLLTADCDTDCDAQPPNFVCGSDNKFYKSECHMRKENCGKHVFVVPLKRCLSNVQFKGCAKICPPDFEPICGSDNMTYSNECFLDMENCRSNNTITIQHYGACGRPEAPSTNFLY</sequence>
<dbReference type="OrthoDB" id="6614329at2759"/>
<dbReference type="Pfam" id="PF07648">
    <property type="entry name" value="Kazal_2"/>
    <property type="match status" value="8"/>
</dbReference>
<dbReference type="FunFam" id="3.30.60.30:FF:000066">
    <property type="entry name" value="Blast:Agrin"/>
    <property type="match status" value="1"/>
</dbReference>
<evidence type="ECO:0000256" key="1">
    <source>
        <dbReference type="ARBA" id="ARBA00023157"/>
    </source>
</evidence>
<dbReference type="PROSITE" id="PS51465">
    <property type="entry name" value="KAZAL_2"/>
    <property type="match status" value="8"/>
</dbReference>
<dbReference type="SMART" id="SM00280">
    <property type="entry name" value="KAZAL"/>
    <property type="match status" value="9"/>
</dbReference>
<organism evidence="3 4">
    <name type="scientific">Stomoxys calcitrans</name>
    <name type="common">Stable fly</name>
    <name type="synonym">Conops calcitrans</name>
    <dbReference type="NCBI Taxonomy" id="35570"/>
    <lineage>
        <taxon>Eukaryota</taxon>
        <taxon>Metazoa</taxon>
        <taxon>Ecdysozoa</taxon>
        <taxon>Arthropoda</taxon>
        <taxon>Hexapoda</taxon>
        <taxon>Insecta</taxon>
        <taxon>Pterygota</taxon>
        <taxon>Neoptera</taxon>
        <taxon>Endopterygota</taxon>
        <taxon>Diptera</taxon>
        <taxon>Brachycera</taxon>
        <taxon>Muscomorpha</taxon>
        <taxon>Muscoidea</taxon>
        <taxon>Muscidae</taxon>
        <taxon>Stomoxys</taxon>
    </lineage>
</organism>
<dbReference type="PANTHER" id="PTHR10913:SF79">
    <property type="entry name" value="GH09510P"/>
    <property type="match status" value="1"/>
</dbReference>
<evidence type="ECO:0000313" key="3">
    <source>
        <dbReference type="EnsemblMetazoa" id="SCAU012534-PA"/>
    </source>
</evidence>
<gene>
    <name evidence="3" type="primary">106091077</name>
</gene>
<dbReference type="SUPFAM" id="SSF100895">
    <property type="entry name" value="Kazal-type serine protease inhibitors"/>
    <property type="match status" value="9"/>
</dbReference>
<feature type="domain" description="Kazal-like" evidence="2">
    <location>
        <begin position="189"/>
        <end position="243"/>
    </location>
</feature>
<feature type="domain" description="Kazal-like" evidence="2">
    <location>
        <begin position="627"/>
        <end position="679"/>
    </location>
</feature>